<accession>A0A383E3J0</accession>
<organism evidence="1">
    <name type="scientific">marine metagenome</name>
    <dbReference type="NCBI Taxonomy" id="408172"/>
    <lineage>
        <taxon>unclassified sequences</taxon>
        <taxon>metagenomes</taxon>
        <taxon>ecological metagenomes</taxon>
    </lineage>
</organism>
<dbReference type="SUPFAM" id="SSF53187">
    <property type="entry name" value="Zn-dependent exopeptidases"/>
    <property type="match status" value="1"/>
</dbReference>
<sequence>MEHNVSPVKPSNSGISLCAPDFQASALVIASPHSGRCYFPEFLNMARLDVTALRRSEDCYVDELFVDAPSFGVPLICALFPRSFVDVNRSPTEIDWKIFGGTLPSYVDKQSERVRSGLGVIPRLNASGAEIYPQSIPISTARKRLLTY</sequence>
<evidence type="ECO:0008006" key="2">
    <source>
        <dbReference type="Google" id="ProtNLM"/>
    </source>
</evidence>
<protein>
    <recommendedName>
        <fullName evidence="2">N-formylglutamate amidohydrolase</fullName>
    </recommendedName>
</protein>
<dbReference type="InterPro" id="IPR007709">
    <property type="entry name" value="N-FG_amidohydro"/>
</dbReference>
<feature type="non-terminal residue" evidence="1">
    <location>
        <position position="148"/>
    </location>
</feature>
<gene>
    <name evidence="1" type="ORF">METZ01_LOCUS504135</name>
</gene>
<name>A0A383E3J0_9ZZZZ</name>
<evidence type="ECO:0000313" key="1">
    <source>
        <dbReference type="EMBL" id="SVE51281.1"/>
    </source>
</evidence>
<dbReference type="EMBL" id="UINC01222477">
    <property type="protein sequence ID" value="SVE51281.1"/>
    <property type="molecule type" value="Genomic_DNA"/>
</dbReference>
<dbReference type="AlphaFoldDB" id="A0A383E3J0"/>
<dbReference type="Gene3D" id="3.40.630.40">
    <property type="entry name" value="Zn-dependent exopeptidases"/>
    <property type="match status" value="1"/>
</dbReference>
<reference evidence="1" key="1">
    <citation type="submission" date="2018-05" db="EMBL/GenBank/DDBJ databases">
        <authorList>
            <person name="Lanie J.A."/>
            <person name="Ng W.-L."/>
            <person name="Kazmierczak K.M."/>
            <person name="Andrzejewski T.M."/>
            <person name="Davidsen T.M."/>
            <person name="Wayne K.J."/>
            <person name="Tettelin H."/>
            <person name="Glass J.I."/>
            <person name="Rusch D."/>
            <person name="Podicherti R."/>
            <person name="Tsui H.-C.T."/>
            <person name="Winkler M.E."/>
        </authorList>
    </citation>
    <scope>NUCLEOTIDE SEQUENCE</scope>
</reference>
<dbReference type="Pfam" id="PF05013">
    <property type="entry name" value="FGase"/>
    <property type="match status" value="1"/>
</dbReference>
<proteinExistence type="predicted"/>